<evidence type="ECO:0000313" key="3">
    <source>
        <dbReference type="Proteomes" id="UP000028840"/>
    </source>
</evidence>
<dbReference type="EMBL" id="AEYJ02000676">
    <property type="protein sequence ID" value="KFH08231.1"/>
    <property type="molecule type" value="Genomic_DNA"/>
</dbReference>
<dbReference type="Proteomes" id="UP000028840">
    <property type="component" value="Unassembled WGS sequence"/>
</dbReference>
<accession>A0A086Q6J9</accession>
<protein>
    <submittedName>
        <fullName evidence="2">Uncharacterized protein</fullName>
    </submittedName>
</protein>
<feature type="compositionally biased region" description="Basic and acidic residues" evidence="1">
    <location>
        <begin position="103"/>
        <end position="120"/>
    </location>
</feature>
<gene>
    <name evidence="2" type="ORF">TGVAND_285140C</name>
</gene>
<reference evidence="2 3" key="1">
    <citation type="submission" date="2014-08" db="EMBL/GenBank/DDBJ databases">
        <authorList>
            <person name="Sibley D."/>
            <person name="Venepally P."/>
            <person name="Karamycheva S."/>
            <person name="Hadjithomas M."/>
            <person name="Khan A."/>
            <person name="Brunk B."/>
            <person name="Roos D."/>
            <person name="Caler E."/>
            <person name="Lorenzi H."/>
        </authorList>
    </citation>
    <scope>NUCLEOTIDE SEQUENCE [LARGE SCALE GENOMIC DNA]</scope>
    <source>
        <strain evidence="2 3">VAND</strain>
    </source>
</reference>
<dbReference type="AlphaFoldDB" id="A0A086Q6J9"/>
<proteinExistence type="predicted"/>
<sequence length="266" mass="29931">MRREEEERRRREAEVKRREETERSRREAEEEEGVRREEEETRRREAEAKWGDKDEPKNTVELNGQGGHAKNQKFRQALHEKEAIKDIRQMKGSSAGGDVEEVLEGHVSPRPDLARTKKIENGTPNPDALRAPSDRSDPPRISFFLSSSAYSPVTVSSNSSRVLAGSSDEEENLLSQIICNKKAELEVAAPLPLLAATTEELPASTSAINDSSVGVGDMAVSAEQLSFVDGQRRYHRRGSDIDRHRLYDEARSYRIAMKDKTECLSG</sequence>
<feature type="compositionally biased region" description="Basic and acidic residues" evidence="1">
    <location>
        <begin position="77"/>
        <end position="89"/>
    </location>
</feature>
<feature type="region of interest" description="Disordered" evidence="1">
    <location>
        <begin position="1"/>
        <end position="143"/>
    </location>
</feature>
<organism evidence="2 3">
    <name type="scientific">Toxoplasma gondii VAND</name>
    <dbReference type="NCBI Taxonomy" id="933077"/>
    <lineage>
        <taxon>Eukaryota</taxon>
        <taxon>Sar</taxon>
        <taxon>Alveolata</taxon>
        <taxon>Apicomplexa</taxon>
        <taxon>Conoidasida</taxon>
        <taxon>Coccidia</taxon>
        <taxon>Eucoccidiorida</taxon>
        <taxon>Eimeriorina</taxon>
        <taxon>Sarcocystidae</taxon>
        <taxon>Toxoplasma</taxon>
    </lineage>
</organism>
<reference evidence="2 3" key="2">
    <citation type="journal article" date="2015" name="Eukaryot. Cell">
        <title>Genetic mapping reveals that sinefungin resistance in Toxoplasma gondii is controlled by a putative amino acid transporter locus that can be used as a negative selectable marker.</title>
        <authorList>
            <person name="Behnke M.S."/>
            <person name="Khan A."/>
            <person name="Sibley L.D."/>
        </authorList>
    </citation>
    <scope>NUCLEOTIDE SEQUENCE [LARGE SCALE GENOMIC DNA]</scope>
    <source>
        <strain evidence="2 3">VAND</strain>
    </source>
</reference>
<evidence type="ECO:0000313" key="2">
    <source>
        <dbReference type="EMBL" id="KFH08231.1"/>
    </source>
</evidence>
<feature type="compositionally biased region" description="Basic and acidic residues" evidence="1">
    <location>
        <begin position="1"/>
        <end position="58"/>
    </location>
</feature>
<dbReference type="VEuPathDB" id="ToxoDB:TGVAND_285140C"/>
<evidence type="ECO:0000256" key="1">
    <source>
        <dbReference type="SAM" id="MobiDB-lite"/>
    </source>
</evidence>
<comment type="caution">
    <text evidence="2">The sequence shown here is derived from an EMBL/GenBank/DDBJ whole genome shotgun (WGS) entry which is preliminary data.</text>
</comment>
<name>A0A086Q6J9_TOXGO</name>